<dbReference type="PANTHER" id="PTHR42920">
    <property type="entry name" value="OS03G0707200 PROTEIN-RELATED"/>
    <property type="match status" value="1"/>
</dbReference>
<name>A0A4R9LRM4_9LEPT</name>
<dbReference type="GO" id="GO:0005886">
    <property type="term" value="C:plasma membrane"/>
    <property type="evidence" value="ECO:0007669"/>
    <property type="project" value="UniProtKB-SubCell"/>
</dbReference>
<keyword evidence="3 6" id="KW-0812">Transmembrane</keyword>
<reference evidence="8" key="1">
    <citation type="journal article" date="2019" name="PLoS Negl. Trop. Dis.">
        <title>Revisiting the worldwide diversity of Leptospira species in the environment.</title>
        <authorList>
            <person name="Vincent A.T."/>
            <person name="Schiettekatte O."/>
            <person name="Bourhy P."/>
            <person name="Veyrier F.J."/>
            <person name="Picardeau M."/>
        </authorList>
    </citation>
    <scope>NUCLEOTIDE SEQUENCE [LARGE SCALE GENOMIC DNA]</scope>
    <source>
        <strain evidence="8">201400974</strain>
    </source>
</reference>
<dbReference type="InterPro" id="IPR000620">
    <property type="entry name" value="EamA_dom"/>
</dbReference>
<feature type="transmembrane region" description="Helical" evidence="6">
    <location>
        <begin position="253"/>
        <end position="272"/>
    </location>
</feature>
<evidence type="ECO:0000313" key="8">
    <source>
        <dbReference type="EMBL" id="TGN10542.1"/>
    </source>
</evidence>
<comment type="caution">
    <text evidence="8">The sequence shown here is derived from an EMBL/GenBank/DDBJ whole genome shotgun (WGS) entry which is preliminary data.</text>
</comment>
<sequence>MSRIFSPEFFLLFASLLWGGTFVAIKLALNSVPPFFFIAIRFWIAGSVILILFRKSIFKKENLKKSIWFPSLLTAISVFIGYAFQTLGLVYTSATQSGFITGSYVIFVPILQIIFERKYPSFRTWVATFIVLTGLFFISQNDSSFAHLLTKIKFSLGDLLTLVSAFCFAVYMIQIDYFSKKVSETSFVSFQILFTGLLATIFCPIEFYYFPKSEAIRLDGYFWVGVIYTSIFATILTTKIQTRYQKTISPARAGILFSLEPVFSYLLAYLILGETLTAIGTFGSAFVLFGVLLSEMGKWNKRKD</sequence>
<dbReference type="Pfam" id="PF00892">
    <property type="entry name" value="EamA"/>
    <property type="match status" value="2"/>
</dbReference>
<keyword evidence="5 6" id="KW-0472">Membrane</keyword>
<feature type="transmembrane region" description="Helical" evidence="6">
    <location>
        <begin position="221"/>
        <end position="241"/>
    </location>
</feature>
<protein>
    <submittedName>
        <fullName evidence="8">DMT family transporter</fullName>
    </submittedName>
</protein>
<proteinExistence type="predicted"/>
<evidence type="ECO:0000256" key="3">
    <source>
        <dbReference type="ARBA" id="ARBA00022692"/>
    </source>
</evidence>
<feature type="transmembrane region" description="Helical" evidence="6">
    <location>
        <begin position="159"/>
        <end position="178"/>
    </location>
</feature>
<evidence type="ECO:0000256" key="6">
    <source>
        <dbReference type="SAM" id="Phobius"/>
    </source>
</evidence>
<dbReference type="RefSeq" id="WP_135764173.1">
    <property type="nucleotide sequence ID" value="NZ_RQHV01000043.1"/>
</dbReference>
<feature type="transmembrane region" description="Helical" evidence="6">
    <location>
        <begin position="190"/>
        <end position="209"/>
    </location>
</feature>
<dbReference type="OrthoDB" id="9804865at2"/>
<dbReference type="PANTHER" id="PTHR42920:SF5">
    <property type="entry name" value="EAMA DOMAIN-CONTAINING PROTEIN"/>
    <property type="match status" value="1"/>
</dbReference>
<dbReference type="InterPro" id="IPR037185">
    <property type="entry name" value="EmrE-like"/>
</dbReference>
<dbReference type="InterPro" id="IPR051258">
    <property type="entry name" value="Diverse_Substrate_Transporter"/>
</dbReference>
<dbReference type="SUPFAM" id="SSF103481">
    <property type="entry name" value="Multidrug resistance efflux transporter EmrE"/>
    <property type="match status" value="2"/>
</dbReference>
<organism evidence="8 9">
    <name type="scientific">Leptospira ilyithenensis</name>
    <dbReference type="NCBI Taxonomy" id="2484901"/>
    <lineage>
        <taxon>Bacteria</taxon>
        <taxon>Pseudomonadati</taxon>
        <taxon>Spirochaetota</taxon>
        <taxon>Spirochaetia</taxon>
        <taxon>Leptospirales</taxon>
        <taxon>Leptospiraceae</taxon>
        <taxon>Leptospira</taxon>
    </lineage>
</organism>
<dbReference type="AlphaFoldDB" id="A0A4R9LRM4"/>
<dbReference type="EMBL" id="RQHV01000043">
    <property type="protein sequence ID" value="TGN10542.1"/>
    <property type="molecule type" value="Genomic_DNA"/>
</dbReference>
<feature type="transmembrane region" description="Helical" evidence="6">
    <location>
        <begin position="122"/>
        <end position="139"/>
    </location>
</feature>
<feature type="transmembrane region" description="Helical" evidence="6">
    <location>
        <begin position="96"/>
        <end position="115"/>
    </location>
</feature>
<keyword evidence="4 6" id="KW-1133">Transmembrane helix</keyword>
<keyword evidence="9" id="KW-1185">Reference proteome</keyword>
<accession>A0A4R9LRM4</accession>
<dbReference type="Proteomes" id="UP000298264">
    <property type="component" value="Unassembled WGS sequence"/>
</dbReference>
<evidence type="ECO:0000313" key="9">
    <source>
        <dbReference type="Proteomes" id="UP000298264"/>
    </source>
</evidence>
<feature type="domain" description="EamA" evidence="7">
    <location>
        <begin position="8"/>
        <end position="139"/>
    </location>
</feature>
<feature type="transmembrane region" description="Helical" evidence="6">
    <location>
        <begin position="66"/>
        <end position="84"/>
    </location>
</feature>
<evidence type="ECO:0000256" key="2">
    <source>
        <dbReference type="ARBA" id="ARBA00022475"/>
    </source>
</evidence>
<keyword evidence="2" id="KW-1003">Cell membrane</keyword>
<evidence type="ECO:0000256" key="5">
    <source>
        <dbReference type="ARBA" id="ARBA00023136"/>
    </source>
</evidence>
<feature type="transmembrane region" description="Helical" evidence="6">
    <location>
        <begin position="35"/>
        <end position="54"/>
    </location>
</feature>
<feature type="domain" description="EamA" evidence="7">
    <location>
        <begin position="156"/>
        <end position="294"/>
    </location>
</feature>
<feature type="transmembrane region" description="Helical" evidence="6">
    <location>
        <begin position="9"/>
        <end position="29"/>
    </location>
</feature>
<gene>
    <name evidence="8" type="ORF">EHS11_09655</name>
</gene>
<evidence type="ECO:0000256" key="4">
    <source>
        <dbReference type="ARBA" id="ARBA00022989"/>
    </source>
</evidence>
<feature type="transmembrane region" description="Helical" evidence="6">
    <location>
        <begin position="278"/>
        <end position="294"/>
    </location>
</feature>
<evidence type="ECO:0000256" key="1">
    <source>
        <dbReference type="ARBA" id="ARBA00004651"/>
    </source>
</evidence>
<comment type="subcellular location">
    <subcellularLocation>
        <location evidence="1">Cell membrane</location>
        <topology evidence="1">Multi-pass membrane protein</topology>
    </subcellularLocation>
</comment>
<evidence type="ECO:0000259" key="7">
    <source>
        <dbReference type="Pfam" id="PF00892"/>
    </source>
</evidence>